<feature type="compositionally biased region" description="Basic and acidic residues" evidence="1">
    <location>
        <begin position="356"/>
        <end position="370"/>
    </location>
</feature>
<feature type="region of interest" description="Disordered" evidence="1">
    <location>
        <begin position="335"/>
        <end position="383"/>
    </location>
</feature>
<evidence type="ECO:0000313" key="2">
    <source>
        <dbReference type="EMBL" id="KAF2683331.1"/>
    </source>
</evidence>
<evidence type="ECO:0000313" key="3">
    <source>
        <dbReference type="Proteomes" id="UP000799291"/>
    </source>
</evidence>
<feature type="compositionally biased region" description="Polar residues" evidence="1">
    <location>
        <begin position="247"/>
        <end position="256"/>
    </location>
</feature>
<evidence type="ECO:0000256" key="1">
    <source>
        <dbReference type="SAM" id="MobiDB-lite"/>
    </source>
</evidence>
<gene>
    <name evidence="2" type="ORF">K458DRAFT_45059</name>
</gene>
<protein>
    <submittedName>
        <fullName evidence="2">Uncharacterized protein</fullName>
    </submittedName>
</protein>
<organism evidence="2 3">
    <name type="scientific">Lentithecium fluviatile CBS 122367</name>
    <dbReference type="NCBI Taxonomy" id="1168545"/>
    <lineage>
        <taxon>Eukaryota</taxon>
        <taxon>Fungi</taxon>
        <taxon>Dikarya</taxon>
        <taxon>Ascomycota</taxon>
        <taxon>Pezizomycotina</taxon>
        <taxon>Dothideomycetes</taxon>
        <taxon>Pleosporomycetidae</taxon>
        <taxon>Pleosporales</taxon>
        <taxon>Massarineae</taxon>
        <taxon>Lentitheciaceae</taxon>
        <taxon>Lentithecium</taxon>
    </lineage>
</organism>
<reference evidence="2" key="1">
    <citation type="journal article" date="2020" name="Stud. Mycol.">
        <title>101 Dothideomycetes genomes: a test case for predicting lifestyles and emergence of pathogens.</title>
        <authorList>
            <person name="Haridas S."/>
            <person name="Albert R."/>
            <person name="Binder M."/>
            <person name="Bloem J."/>
            <person name="Labutti K."/>
            <person name="Salamov A."/>
            <person name="Andreopoulos B."/>
            <person name="Baker S."/>
            <person name="Barry K."/>
            <person name="Bills G."/>
            <person name="Bluhm B."/>
            <person name="Cannon C."/>
            <person name="Castanera R."/>
            <person name="Culley D."/>
            <person name="Daum C."/>
            <person name="Ezra D."/>
            <person name="Gonzalez J."/>
            <person name="Henrissat B."/>
            <person name="Kuo A."/>
            <person name="Liang C."/>
            <person name="Lipzen A."/>
            <person name="Lutzoni F."/>
            <person name="Magnuson J."/>
            <person name="Mondo S."/>
            <person name="Nolan M."/>
            <person name="Ohm R."/>
            <person name="Pangilinan J."/>
            <person name="Park H.-J."/>
            <person name="Ramirez L."/>
            <person name="Alfaro M."/>
            <person name="Sun H."/>
            <person name="Tritt A."/>
            <person name="Yoshinaga Y."/>
            <person name="Zwiers L.-H."/>
            <person name="Turgeon B."/>
            <person name="Goodwin S."/>
            <person name="Spatafora J."/>
            <person name="Crous P."/>
            <person name="Grigoriev I."/>
        </authorList>
    </citation>
    <scope>NUCLEOTIDE SEQUENCE</scope>
    <source>
        <strain evidence="2">CBS 122367</strain>
    </source>
</reference>
<name>A0A6G1IZF8_9PLEO</name>
<feature type="compositionally biased region" description="Low complexity" evidence="1">
    <location>
        <begin position="276"/>
        <end position="290"/>
    </location>
</feature>
<dbReference type="Proteomes" id="UP000799291">
    <property type="component" value="Unassembled WGS sequence"/>
</dbReference>
<dbReference type="EMBL" id="MU005584">
    <property type="protein sequence ID" value="KAF2683331.1"/>
    <property type="molecule type" value="Genomic_DNA"/>
</dbReference>
<accession>A0A6G1IZF8</accession>
<dbReference type="AlphaFoldDB" id="A0A6G1IZF8"/>
<feature type="region of interest" description="Disordered" evidence="1">
    <location>
        <begin position="23"/>
        <end position="130"/>
    </location>
</feature>
<feature type="region of interest" description="Disordered" evidence="1">
    <location>
        <begin position="276"/>
        <end position="312"/>
    </location>
</feature>
<keyword evidence="3" id="KW-1185">Reference proteome</keyword>
<sequence>MRSPTRKRHHRLHLPQVPFLFTQPGTTEVTPIRPRAYSDSKLSPSLQPTSSAYSPLHLKAIESSTRGNMPPPANPASAAPAGVSTSQMLSDGTASTSLSAAAAPSHHNPVTESDSHDIDHLGSSSPLHGAGAFNSTHRYVTEPAATMRLYQRDSDSGARCLHCGKRWEFPPINTSALESQPDQTSDPPLPTTIREMTAQMDARTLRLTDTMDRYRKEKDQSYEEWMRWHQVEPGEADSRVPCMLERNGTTEATSSSNKRKADVPIDDQHISKLCRLSCSSPPRNLPPSNSQLTPPPDPPYSSSPTHLSTNHDAKFRVPSAGDVEVDERLAVILGLEGAPLPILEKSPNDSTSMFHLPERRSKSTEREKTRSASPSPVKLQEQH</sequence>
<feature type="compositionally biased region" description="Polar residues" evidence="1">
    <location>
        <begin position="40"/>
        <end position="53"/>
    </location>
</feature>
<proteinExistence type="predicted"/>
<feature type="region of interest" description="Disordered" evidence="1">
    <location>
        <begin position="247"/>
        <end position="266"/>
    </location>
</feature>
<feature type="compositionally biased region" description="Low complexity" evidence="1">
    <location>
        <begin position="89"/>
        <end position="105"/>
    </location>
</feature>